<feature type="compositionally biased region" description="Low complexity" evidence="1">
    <location>
        <begin position="510"/>
        <end position="522"/>
    </location>
</feature>
<feature type="compositionally biased region" description="Low complexity" evidence="1">
    <location>
        <begin position="79"/>
        <end position="93"/>
    </location>
</feature>
<feature type="region of interest" description="Disordered" evidence="1">
    <location>
        <begin position="110"/>
        <end position="700"/>
    </location>
</feature>
<protein>
    <submittedName>
        <fullName evidence="2">Uncharacterized protein</fullName>
    </submittedName>
</protein>
<feature type="compositionally biased region" description="Low complexity" evidence="1">
    <location>
        <begin position="676"/>
        <end position="686"/>
    </location>
</feature>
<gene>
    <name evidence="2" type="ORF">PsYK624_109460</name>
</gene>
<feature type="compositionally biased region" description="Pro residues" evidence="1">
    <location>
        <begin position="659"/>
        <end position="675"/>
    </location>
</feature>
<name>A0A9P3GJN4_9APHY</name>
<feature type="compositionally biased region" description="Low complexity" evidence="1">
    <location>
        <begin position="281"/>
        <end position="299"/>
    </location>
</feature>
<dbReference type="EMBL" id="BPQB01000043">
    <property type="protein sequence ID" value="GJE94774.1"/>
    <property type="molecule type" value="Genomic_DNA"/>
</dbReference>
<comment type="caution">
    <text evidence="2">The sequence shown here is derived from an EMBL/GenBank/DDBJ whole genome shotgun (WGS) entry which is preliminary data.</text>
</comment>
<organism evidence="2 3">
    <name type="scientific">Phanerochaete sordida</name>
    <dbReference type="NCBI Taxonomy" id="48140"/>
    <lineage>
        <taxon>Eukaryota</taxon>
        <taxon>Fungi</taxon>
        <taxon>Dikarya</taxon>
        <taxon>Basidiomycota</taxon>
        <taxon>Agaricomycotina</taxon>
        <taxon>Agaricomycetes</taxon>
        <taxon>Polyporales</taxon>
        <taxon>Phanerochaetaceae</taxon>
        <taxon>Phanerochaete</taxon>
    </lineage>
</organism>
<keyword evidence="3" id="KW-1185">Reference proteome</keyword>
<feature type="compositionally biased region" description="Basic residues" evidence="1">
    <location>
        <begin position="119"/>
        <end position="129"/>
    </location>
</feature>
<feature type="compositionally biased region" description="Low complexity" evidence="1">
    <location>
        <begin position="396"/>
        <end position="405"/>
    </location>
</feature>
<evidence type="ECO:0000256" key="1">
    <source>
        <dbReference type="SAM" id="MobiDB-lite"/>
    </source>
</evidence>
<feature type="compositionally biased region" description="Low complexity" evidence="1">
    <location>
        <begin position="247"/>
        <end position="258"/>
    </location>
</feature>
<feature type="compositionally biased region" description="Basic residues" evidence="1">
    <location>
        <begin position="452"/>
        <end position="462"/>
    </location>
</feature>
<feature type="compositionally biased region" description="Pro residues" evidence="1">
    <location>
        <begin position="300"/>
        <end position="315"/>
    </location>
</feature>
<sequence length="802" mass="84499">MPPRLGDEEVVPTSDDEEMQQMRSNSRDLRDDGVPAADTSLDLGHKDSDGHPPSQPPIAFLAEATAQSPPNPPTHKPQAATTSSHTTANTSGTFGSLTVGAHPAIVAAVTPVAQEPAPARRKPKPRPAYKIRPVNEDGTAQPGSAPESSISNFPTPVVPPQPLTDPIETASTLSRASKGKSKAVEDDIELFSLDIAERAKARSRGKTGSKAPVVETNDIIELTSESEDELLLPSSKSKSKAKEMPRKATTSKATPAKKAPARKSPAKKTKTTHQPDPPDSTPTTIPVPTSDPLPSSQLPPSDPPLPSSANPPPASTPTRHASPPLSPLPTLPVRKRKRAVQAESDDEDAFALPKTTLPNTKSADLMPPPPPPAFFASSSQSTGPSNDSGSKESPDPAEAAAPGPKAKGKARKIATDEDEDWGGDDPQPKPKARGRKKKASEDEDEDWDKPKPKPKAKRAPKKKAGEASEGAEPDTGLDPKPKKAPARGRGKKAQAAAAEALEGVEQDVDAGPGPAAKAAPARGRGKKKVEVVIEVPSPDKRRVDVGGDRPDGVQADALPAPDPVAQPEDSELSALESDLEGKGKAAGKSTPESTKVDLSSASGKGKGKKRALLSEDEDAEDQPPSPKKAKGKTKAVLDSDDEKADSGHAQSSTPDHAQAPPPKTPAPRTPAPRPSTAPSSSAASVRRATHQIPFTKGVPMSELIRRASVVQGAPALATAHSPLAKMSKSALRRIAPLHPNRRAPPPPPPPPPKPKKTKKELELEERWEMELEDEVEGWLSLEDAERARLRRAKRDAYYGFDD</sequence>
<feature type="compositionally biased region" description="Basic residues" evidence="1">
    <location>
        <begin position="482"/>
        <end position="492"/>
    </location>
</feature>
<feature type="compositionally biased region" description="Acidic residues" evidence="1">
    <location>
        <begin position="8"/>
        <end position="19"/>
    </location>
</feature>
<proteinExistence type="predicted"/>
<dbReference type="Proteomes" id="UP000703269">
    <property type="component" value="Unassembled WGS sequence"/>
</dbReference>
<accession>A0A9P3GJN4</accession>
<dbReference type="AlphaFoldDB" id="A0A9P3GJN4"/>
<feature type="compositionally biased region" description="Basic residues" evidence="1">
    <location>
        <begin position="259"/>
        <end position="271"/>
    </location>
</feature>
<feature type="compositionally biased region" description="Pro residues" evidence="1">
    <location>
        <begin position="742"/>
        <end position="752"/>
    </location>
</feature>
<reference evidence="2 3" key="1">
    <citation type="submission" date="2021-08" db="EMBL/GenBank/DDBJ databases">
        <title>Draft Genome Sequence of Phanerochaete sordida strain YK-624.</title>
        <authorList>
            <person name="Mori T."/>
            <person name="Dohra H."/>
            <person name="Suzuki T."/>
            <person name="Kawagishi H."/>
            <person name="Hirai H."/>
        </authorList>
    </citation>
    <scope>NUCLEOTIDE SEQUENCE [LARGE SCALE GENOMIC DNA]</scope>
    <source>
        <strain evidence="2 3">YK-624</strain>
    </source>
</reference>
<feature type="region of interest" description="Disordered" evidence="1">
    <location>
        <begin position="719"/>
        <end position="761"/>
    </location>
</feature>
<evidence type="ECO:0000313" key="3">
    <source>
        <dbReference type="Proteomes" id="UP000703269"/>
    </source>
</evidence>
<evidence type="ECO:0000313" key="2">
    <source>
        <dbReference type="EMBL" id="GJE94774.1"/>
    </source>
</evidence>
<dbReference type="OrthoDB" id="3271227at2759"/>
<feature type="region of interest" description="Disordered" evidence="1">
    <location>
        <begin position="1"/>
        <end position="97"/>
    </location>
</feature>
<feature type="compositionally biased region" description="Basic and acidic residues" evidence="1">
    <location>
        <begin position="537"/>
        <end position="551"/>
    </location>
</feature>